<feature type="compositionally biased region" description="Basic residues" evidence="1">
    <location>
        <begin position="50"/>
        <end position="66"/>
    </location>
</feature>
<dbReference type="Proteomes" id="UP000230750">
    <property type="component" value="Unassembled WGS sequence"/>
</dbReference>
<evidence type="ECO:0000313" key="2">
    <source>
        <dbReference type="EMBL" id="PIK49917.1"/>
    </source>
</evidence>
<comment type="caution">
    <text evidence="2">The sequence shown here is derived from an EMBL/GenBank/DDBJ whole genome shotgun (WGS) entry which is preliminary data.</text>
</comment>
<organism evidence="2 3">
    <name type="scientific">Stichopus japonicus</name>
    <name type="common">Sea cucumber</name>
    <dbReference type="NCBI Taxonomy" id="307972"/>
    <lineage>
        <taxon>Eukaryota</taxon>
        <taxon>Metazoa</taxon>
        <taxon>Echinodermata</taxon>
        <taxon>Eleutherozoa</taxon>
        <taxon>Echinozoa</taxon>
        <taxon>Holothuroidea</taxon>
        <taxon>Aspidochirotacea</taxon>
        <taxon>Aspidochirotida</taxon>
        <taxon>Stichopodidae</taxon>
        <taxon>Apostichopus</taxon>
    </lineage>
</organism>
<evidence type="ECO:0000256" key="1">
    <source>
        <dbReference type="SAM" id="MobiDB-lite"/>
    </source>
</evidence>
<dbReference type="AlphaFoldDB" id="A0A2G8KPM0"/>
<feature type="compositionally biased region" description="Basic and acidic residues" evidence="1">
    <location>
        <begin position="67"/>
        <end position="81"/>
    </location>
</feature>
<feature type="non-terminal residue" evidence="2">
    <location>
        <position position="1"/>
    </location>
</feature>
<name>A0A2G8KPM0_STIJA</name>
<protein>
    <submittedName>
        <fullName evidence="2">Uncharacterized protein</fullName>
    </submittedName>
</protein>
<sequence length="81" mass="9519">GTSGFRHERINFEDDTEDIKFGNPSFGASYEDNEEEEDDIDLPFQNNRAKPAKIAKKSKKKKKKKQPKELKTFSKRRESRQ</sequence>
<feature type="region of interest" description="Disordered" evidence="1">
    <location>
        <begin position="1"/>
        <end position="81"/>
    </location>
</feature>
<feature type="compositionally biased region" description="Basic and acidic residues" evidence="1">
    <location>
        <begin position="1"/>
        <end position="12"/>
    </location>
</feature>
<feature type="compositionally biased region" description="Acidic residues" evidence="1">
    <location>
        <begin position="31"/>
        <end position="41"/>
    </location>
</feature>
<evidence type="ECO:0000313" key="3">
    <source>
        <dbReference type="Proteomes" id="UP000230750"/>
    </source>
</evidence>
<accession>A0A2G8KPM0</accession>
<reference evidence="2 3" key="1">
    <citation type="journal article" date="2017" name="PLoS Biol.">
        <title>The sea cucumber genome provides insights into morphological evolution and visceral regeneration.</title>
        <authorList>
            <person name="Zhang X."/>
            <person name="Sun L."/>
            <person name="Yuan J."/>
            <person name="Sun Y."/>
            <person name="Gao Y."/>
            <person name="Zhang L."/>
            <person name="Li S."/>
            <person name="Dai H."/>
            <person name="Hamel J.F."/>
            <person name="Liu C."/>
            <person name="Yu Y."/>
            <person name="Liu S."/>
            <person name="Lin W."/>
            <person name="Guo K."/>
            <person name="Jin S."/>
            <person name="Xu P."/>
            <person name="Storey K.B."/>
            <person name="Huan P."/>
            <person name="Zhang T."/>
            <person name="Zhou Y."/>
            <person name="Zhang J."/>
            <person name="Lin C."/>
            <person name="Li X."/>
            <person name="Xing L."/>
            <person name="Huo D."/>
            <person name="Sun M."/>
            <person name="Wang L."/>
            <person name="Mercier A."/>
            <person name="Li F."/>
            <person name="Yang H."/>
            <person name="Xiang J."/>
        </authorList>
    </citation>
    <scope>NUCLEOTIDE SEQUENCE [LARGE SCALE GENOMIC DNA]</scope>
    <source>
        <strain evidence="2">Shaxun</strain>
        <tissue evidence="2">Muscle</tissue>
    </source>
</reference>
<proteinExistence type="predicted"/>
<dbReference type="EMBL" id="MRZV01000441">
    <property type="protein sequence ID" value="PIK49917.1"/>
    <property type="molecule type" value="Genomic_DNA"/>
</dbReference>
<gene>
    <name evidence="2" type="ORF">BSL78_13187</name>
</gene>
<keyword evidence="3" id="KW-1185">Reference proteome</keyword>